<keyword evidence="4" id="KW-1185">Reference proteome</keyword>
<evidence type="ECO:0000313" key="4">
    <source>
        <dbReference type="Proteomes" id="UP001431783"/>
    </source>
</evidence>
<evidence type="ECO:0000256" key="1">
    <source>
        <dbReference type="SAM" id="Phobius"/>
    </source>
</evidence>
<feature type="transmembrane region" description="Helical" evidence="1">
    <location>
        <begin position="238"/>
        <end position="260"/>
    </location>
</feature>
<dbReference type="PROSITE" id="PS50042">
    <property type="entry name" value="CNMP_BINDING_3"/>
    <property type="match status" value="1"/>
</dbReference>
<dbReference type="Gene3D" id="1.10.287.630">
    <property type="entry name" value="Helix hairpin bin"/>
    <property type="match status" value="1"/>
</dbReference>
<keyword evidence="1" id="KW-0472">Membrane</keyword>
<dbReference type="SUPFAM" id="SSF81324">
    <property type="entry name" value="Voltage-gated potassium channels"/>
    <property type="match status" value="1"/>
</dbReference>
<dbReference type="InterPro" id="IPR000595">
    <property type="entry name" value="cNMP-bd_dom"/>
</dbReference>
<dbReference type="InterPro" id="IPR018490">
    <property type="entry name" value="cNMP-bd_dom_sf"/>
</dbReference>
<keyword evidence="1" id="KW-0812">Transmembrane</keyword>
<feature type="transmembrane region" description="Helical" evidence="1">
    <location>
        <begin position="171"/>
        <end position="194"/>
    </location>
</feature>
<dbReference type="SMART" id="SM00100">
    <property type="entry name" value="cNMP"/>
    <property type="match status" value="1"/>
</dbReference>
<dbReference type="GO" id="GO:0005249">
    <property type="term" value="F:voltage-gated potassium channel activity"/>
    <property type="evidence" value="ECO:0007669"/>
    <property type="project" value="TreeGrafter"/>
</dbReference>
<accession>A0AAW1VDQ9</accession>
<feature type="transmembrane region" description="Helical" evidence="1">
    <location>
        <begin position="206"/>
        <end position="226"/>
    </location>
</feature>
<organism evidence="3 4">
    <name type="scientific">Henosepilachna vigintioctopunctata</name>
    <dbReference type="NCBI Taxonomy" id="420089"/>
    <lineage>
        <taxon>Eukaryota</taxon>
        <taxon>Metazoa</taxon>
        <taxon>Ecdysozoa</taxon>
        <taxon>Arthropoda</taxon>
        <taxon>Hexapoda</taxon>
        <taxon>Insecta</taxon>
        <taxon>Pterygota</taxon>
        <taxon>Neoptera</taxon>
        <taxon>Endopterygota</taxon>
        <taxon>Coleoptera</taxon>
        <taxon>Polyphaga</taxon>
        <taxon>Cucujiformia</taxon>
        <taxon>Coccinelloidea</taxon>
        <taxon>Coccinellidae</taxon>
        <taxon>Epilachninae</taxon>
        <taxon>Epilachnini</taxon>
        <taxon>Henosepilachna</taxon>
    </lineage>
</organism>
<name>A0AAW1VDQ9_9CUCU</name>
<sequence>MSKYQNLNILRNYHDCDIIRGSESCLPVLPTNSTKLAKWWRRMKKYMILDSYHSKSRRVFRSRFAIKSERLRHAKIKQGFVIHPLSAFAIYRQNVVCVLWMLIFILDPYITNYHDISGKTYSYRFSNVIQVIDVFFFINVILEFFIGYIIPHTKEIVLIPSKIRLRYLRTYFLVDFLPCIPFYLICELSGVNFATSRLKFINGFKLLRLLRLASWNASMTDLFLQFRMNESVIKWVKIFVLTIFIIHWWACIFHGLPIMWSNGIDNLSPNSWISMAQLYDEELDLTPFYRYITALLIANSHFYGASEGNHHFIISFERLMASMCVVTGYAYCMHFIATFLRIFGAYNIAESKYDELVYQLEEYSRAKKLPEELQLRLKAYYEYKFQKKFFKEDAILNTLSEHLRYEILLYNCRHIVEKVMAFQGLSKNVIGGIIANFKLEVYLQNDVIIKNGDPPFKVYFISHGTVAVYWSNGQEITHHEDGDFFGSIQDVSIVSIVAAEITETFSMDISDARYVFKLEKEAADRMNKLQAAKVEEYRILAQSMQEMDHESVLKDLRKGYILEKRRLR</sequence>
<dbReference type="GO" id="GO:0035725">
    <property type="term" value="P:sodium ion transmembrane transport"/>
    <property type="evidence" value="ECO:0007669"/>
    <property type="project" value="TreeGrafter"/>
</dbReference>
<feature type="transmembrane region" description="Helical" evidence="1">
    <location>
        <begin position="318"/>
        <end position="343"/>
    </location>
</feature>
<proteinExistence type="predicted"/>
<feature type="domain" description="Cyclic nucleotide-binding" evidence="2">
    <location>
        <begin position="421"/>
        <end position="488"/>
    </location>
</feature>
<dbReference type="Pfam" id="PF00027">
    <property type="entry name" value="cNMP_binding"/>
    <property type="match status" value="1"/>
</dbReference>
<dbReference type="EMBL" id="JARQZJ010000128">
    <property type="protein sequence ID" value="KAK9891399.1"/>
    <property type="molecule type" value="Genomic_DNA"/>
</dbReference>
<dbReference type="Proteomes" id="UP001431783">
    <property type="component" value="Unassembled WGS sequence"/>
</dbReference>
<dbReference type="GO" id="GO:0003254">
    <property type="term" value="P:regulation of membrane depolarization"/>
    <property type="evidence" value="ECO:0007669"/>
    <property type="project" value="TreeGrafter"/>
</dbReference>
<dbReference type="Gene3D" id="2.60.120.10">
    <property type="entry name" value="Jelly Rolls"/>
    <property type="match status" value="1"/>
</dbReference>
<dbReference type="Gene3D" id="1.10.287.70">
    <property type="match status" value="1"/>
</dbReference>
<keyword evidence="1" id="KW-1133">Transmembrane helix</keyword>
<evidence type="ECO:0000313" key="3">
    <source>
        <dbReference type="EMBL" id="KAK9891399.1"/>
    </source>
</evidence>
<dbReference type="InterPro" id="IPR051413">
    <property type="entry name" value="K/Na_HCN_channel"/>
</dbReference>
<gene>
    <name evidence="3" type="ORF">WA026_014638</name>
</gene>
<evidence type="ECO:0000259" key="2">
    <source>
        <dbReference type="PROSITE" id="PS50042"/>
    </source>
</evidence>
<comment type="caution">
    <text evidence="3">The sequence shown here is derived from an EMBL/GenBank/DDBJ whole genome shotgun (WGS) entry which is preliminary data.</text>
</comment>
<dbReference type="CDD" id="cd00038">
    <property type="entry name" value="CAP_ED"/>
    <property type="match status" value="1"/>
</dbReference>
<feature type="transmembrane region" description="Helical" evidence="1">
    <location>
        <begin position="125"/>
        <end position="150"/>
    </location>
</feature>
<dbReference type="PANTHER" id="PTHR45689:SF14">
    <property type="entry name" value="CYCLIC NUCLEOTIDE-GATED CATION CHANNEL SUBUNIT A-LIKE PROTEIN"/>
    <property type="match status" value="1"/>
</dbReference>
<dbReference type="SUPFAM" id="SSF51206">
    <property type="entry name" value="cAMP-binding domain-like"/>
    <property type="match status" value="1"/>
</dbReference>
<dbReference type="PANTHER" id="PTHR45689">
    <property type="entry name" value="I[[H]] CHANNEL, ISOFORM E"/>
    <property type="match status" value="1"/>
</dbReference>
<protein>
    <recommendedName>
        <fullName evidence="2">Cyclic nucleotide-binding domain-containing protein</fullName>
    </recommendedName>
</protein>
<dbReference type="InterPro" id="IPR014710">
    <property type="entry name" value="RmlC-like_jellyroll"/>
</dbReference>
<dbReference type="AlphaFoldDB" id="A0AAW1VDQ9"/>
<dbReference type="GO" id="GO:0098855">
    <property type="term" value="C:HCN channel complex"/>
    <property type="evidence" value="ECO:0007669"/>
    <property type="project" value="TreeGrafter"/>
</dbReference>
<reference evidence="3 4" key="1">
    <citation type="submission" date="2023-03" db="EMBL/GenBank/DDBJ databases">
        <title>Genome insight into feeding habits of ladybird beetles.</title>
        <authorList>
            <person name="Li H.-S."/>
            <person name="Huang Y.-H."/>
            <person name="Pang H."/>
        </authorList>
    </citation>
    <scope>NUCLEOTIDE SEQUENCE [LARGE SCALE GENOMIC DNA]</scope>
    <source>
        <strain evidence="3">SYSU_2023b</strain>
        <tissue evidence="3">Whole body</tissue>
    </source>
</reference>